<sequence>MERTKVRGWRWRSNPLRRHSDVVEAWVLLVTWTAAAVGGAFAGSLTAGAVEDAVQRDRAERKPVSALMVSHAASGTRDVATGMTYDRVRAKVRWTDTDGTVRTGETSVKADIVAGTTVTAWTDGRGHLVSGPISSAEAAVRAGLTGAGIGFVGGLLVLAGGRMMCLRIERRATEQWAVEWDQVGPQWVRKTS</sequence>
<dbReference type="Proteomes" id="UP001333996">
    <property type="component" value="Unassembled WGS sequence"/>
</dbReference>
<dbReference type="PANTHER" id="PTHR42305:SF1">
    <property type="entry name" value="MEMBRANE PROTEIN RV1733C-RELATED"/>
    <property type="match status" value="1"/>
</dbReference>
<comment type="caution">
    <text evidence="2">The sequence shown here is derived from an EMBL/GenBank/DDBJ whole genome shotgun (WGS) entry which is preliminary data.</text>
</comment>
<reference evidence="2" key="1">
    <citation type="submission" date="2024-01" db="EMBL/GenBank/DDBJ databases">
        <title>First draft genome sequence data of TA4-1, the type strain of Gram-positive actinobacterium Streptomyces chiangmaiensis.</title>
        <authorList>
            <person name="Yasawong M."/>
            <person name="Nantapong N."/>
        </authorList>
    </citation>
    <scope>NUCLEOTIDE SEQUENCE</scope>
    <source>
        <strain evidence="2">TA4-1</strain>
    </source>
</reference>
<evidence type="ECO:0008006" key="4">
    <source>
        <dbReference type="Google" id="ProtNLM"/>
    </source>
</evidence>
<feature type="transmembrane region" description="Helical" evidence="1">
    <location>
        <begin position="138"/>
        <end position="161"/>
    </location>
</feature>
<dbReference type="EMBL" id="JAYWVC010000217">
    <property type="protein sequence ID" value="MED7827264.1"/>
    <property type="molecule type" value="Genomic_DNA"/>
</dbReference>
<evidence type="ECO:0000313" key="2">
    <source>
        <dbReference type="EMBL" id="MED7827264.1"/>
    </source>
</evidence>
<protein>
    <recommendedName>
        <fullName evidence="4">Membrane protein SCJ1.26</fullName>
    </recommendedName>
</protein>
<organism evidence="2 3">
    <name type="scientific">Streptomyces chiangmaiensis</name>
    <dbReference type="NCBI Taxonomy" id="766497"/>
    <lineage>
        <taxon>Bacteria</taxon>
        <taxon>Bacillati</taxon>
        <taxon>Actinomycetota</taxon>
        <taxon>Actinomycetes</taxon>
        <taxon>Kitasatosporales</taxon>
        <taxon>Streptomycetaceae</taxon>
        <taxon>Streptomyces</taxon>
    </lineage>
</organism>
<dbReference type="RefSeq" id="WP_329511647.1">
    <property type="nucleotide sequence ID" value="NZ_BAAAYZ010000031.1"/>
</dbReference>
<dbReference type="PANTHER" id="PTHR42305">
    <property type="entry name" value="MEMBRANE PROTEIN RV1733C-RELATED"/>
    <property type="match status" value="1"/>
</dbReference>
<gene>
    <name evidence="2" type="ORF">VXC91_36485</name>
</gene>
<evidence type="ECO:0000256" key="1">
    <source>
        <dbReference type="SAM" id="Phobius"/>
    </source>
</evidence>
<accession>A0ABU7FT66</accession>
<name>A0ABU7FT66_9ACTN</name>
<keyword evidence="1" id="KW-0472">Membrane</keyword>
<keyword evidence="1" id="KW-1133">Transmembrane helix</keyword>
<feature type="transmembrane region" description="Helical" evidence="1">
    <location>
        <begin position="21"/>
        <end position="42"/>
    </location>
</feature>
<keyword evidence="3" id="KW-1185">Reference proteome</keyword>
<keyword evidence="1" id="KW-0812">Transmembrane</keyword>
<dbReference type="InterPro" id="IPR039708">
    <property type="entry name" value="MT1774/Rv1733c-like"/>
</dbReference>
<proteinExistence type="predicted"/>
<evidence type="ECO:0000313" key="3">
    <source>
        <dbReference type="Proteomes" id="UP001333996"/>
    </source>
</evidence>